<organism evidence="3 4">
    <name type="scientific">Maribacter vaceletii</name>
    <dbReference type="NCBI Taxonomy" id="1206816"/>
    <lineage>
        <taxon>Bacteria</taxon>
        <taxon>Pseudomonadati</taxon>
        <taxon>Bacteroidota</taxon>
        <taxon>Flavobacteriia</taxon>
        <taxon>Flavobacteriales</taxon>
        <taxon>Flavobacteriaceae</taxon>
        <taxon>Maribacter</taxon>
    </lineage>
</organism>
<evidence type="ECO:0000313" key="3">
    <source>
        <dbReference type="EMBL" id="RKR07879.1"/>
    </source>
</evidence>
<dbReference type="Gene3D" id="2.60.120.560">
    <property type="entry name" value="Exo-inulinase, domain 1"/>
    <property type="match status" value="1"/>
</dbReference>
<dbReference type="Proteomes" id="UP000269412">
    <property type="component" value="Unassembled WGS sequence"/>
</dbReference>
<dbReference type="Pfam" id="PF06439">
    <property type="entry name" value="3keto-disac_hyd"/>
    <property type="match status" value="1"/>
</dbReference>
<name>A0A495DUM3_9FLAO</name>
<accession>A0A495DUM3</accession>
<dbReference type="AlphaFoldDB" id="A0A495DUM3"/>
<dbReference type="RefSeq" id="WP_121068653.1">
    <property type="nucleotide sequence ID" value="NZ_RBIQ01000010.1"/>
</dbReference>
<dbReference type="InterPro" id="IPR010496">
    <property type="entry name" value="AL/BT2_dom"/>
</dbReference>
<evidence type="ECO:0000313" key="4">
    <source>
        <dbReference type="Proteomes" id="UP000269412"/>
    </source>
</evidence>
<feature type="chain" id="PRO_5019723023" evidence="1">
    <location>
        <begin position="22"/>
        <end position="292"/>
    </location>
</feature>
<gene>
    <name evidence="3" type="ORF">CLV91_2640</name>
</gene>
<dbReference type="EMBL" id="RBIQ01000010">
    <property type="protein sequence ID" value="RKR07879.1"/>
    <property type="molecule type" value="Genomic_DNA"/>
</dbReference>
<protein>
    <submittedName>
        <fullName evidence="3">Uncharacterized protein DUF1080</fullName>
    </submittedName>
</protein>
<dbReference type="GO" id="GO:0016787">
    <property type="term" value="F:hydrolase activity"/>
    <property type="evidence" value="ECO:0007669"/>
    <property type="project" value="InterPro"/>
</dbReference>
<proteinExistence type="predicted"/>
<keyword evidence="4" id="KW-1185">Reference proteome</keyword>
<comment type="caution">
    <text evidence="3">The sequence shown here is derived from an EMBL/GenBank/DDBJ whole genome shotgun (WGS) entry which is preliminary data.</text>
</comment>
<keyword evidence="1" id="KW-0732">Signal</keyword>
<evidence type="ECO:0000259" key="2">
    <source>
        <dbReference type="Pfam" id="PF06439"/>
    </source>
</evidence>
<feature type="signal peptide" evidence="1">
    <location>
        <begin position="1"/>
        <end position="21"/>
    </location>
</feature>
<dbReference type="OrthoDB" id="259356at2"/>
<evidence type="ECO:0000256" key="1">
    <source>
        <dbReference type="SAM" id="SignalP"/>
    </source>
</evidence>
<feature type="domain" description="3-keto-alpha-glucoside-1,2-lyase/3-keto-2-hydroxy-glucal hydratase" evidence="2">
    <location>
        <begin position="28"/>
        <end position="279"/>
    </location>
</feature>
<reference evidence="3 4" key="1">
    <citation type="submission" date="2018-10" db="EMBL/GenBank/DDBJ databases">
        <title>Genomic Encyclopedia of Archaeal and Bacterial Type Strains, Phase II (KMG-II): from individual species to whole genera.</title>
        <authorList>
            <person name="Goeker M."/>
        </authorList>
    </citation>
    <scope>NUCLEOTIDE SEQUENCE [LARGE SCALE GENOMIC DNA]</scope>
    <source>
        <strain evidence="3 4">DSM 25230</strain>
    </source>
</reference>
<sequence>MKTKFLFLFTLLLTISFISNAQKKQKDWEHLLDKDLTKWDVFIGVPHTTVDLEGYEKGDGMHGTPVGLNKDPLHVFTVTKTKKDIPVLNVSGEIYGGLSTKKEYENYHLTFNIKWGTKQWEPRLKDKRDSGVLYHAQEPHGQFWNVWMKAPEMQVQETDSGDFFPLAGVSMDIKATKREENGKEFWFYDPKGELRTFKTGANGRCRRIDNFEKPHGEWNKLELICLGNKAYHIVNGKVVMVLENSLEYDKEGNATPLTKGKIQFQSEAAEVFYKNIKIRSITKLPKKIAAQL</sequence>